<evidence type="ECO:0000259" key="2">
    <source>
        <dbReference type="Pfam" id="PF09324"/>
    </source>
</evidence>
<dbReference type="SUPFAM" id="SSF48371">
    <property type="entry name" value="ARM repeat"/>
    <property type="match status" value="1"/>
</dbReference>
<proteinExistence type="predicted"/>
<evidence type="ECO:0000313" key="3">
    <source>
        <dbReference type="EMBL" id="ETO24216.1"/>
    </source>
</evidence>
<accession>X6NE05</accession>
<dbReference type="InterPro" id="IPR016024">
    <property type="entry name" value="ARM-type_fold"/>
</dbReference>
<feature type="compositionally biased region" description="Low complexity" evidence="1">
    <location>
        <begin position="194"/>
        <end position="217"/>
    </location>
</feature>
<evidence type="ECO:0000313" key="4">
    <source>
        <dbReference type="Proteomes" id="UP000023152"/>
    </source>
</evidence>
<dbReference type="Proteomes" id="UP000023152">
    <property type="component" value="Unassembled WGS sequence"/>
</dbReference>
<name>X6NE05_RETFI</name>
<dbReference type="InterPro" id="IPR015403">
    <property type="entry name" value="Mon2/Sec7/BIG1-like_HDS"/>
</dbReference>
<feature type="region of interest" description="Disordered" evidence="1">
    <location>
        <begin position="194"/>
        <end position="220"/>
    </location>
</feature>
<reference evidence="3 4" key="1">
    <citation type="journal article" date="2013" name="Curr. Biol.">
        <title>The Genome of the Foraminiferan Reticulomyxa filosa.</title>
        <authorList>
            <person name="Glockner G."/>
            <person name="Hulsmann N."/>
            <person name="Schleicher M."/>
            <person name="Noegel A.A."/>
            <person name="Eichinger L."/>
            <person name="Gallinger C."/>
            <person name="Pawlowski J."/>
            <person name="Sierra R."/>
            <person name="Euteneuer U."/>
            <person name="Pillet L."/>
            <person name="Moustafa A."/>
            <person name="Platzer M."/>
            <person name="Groth M."/>
            <person name="Szafranski K."/>
            <person name="Schliwa M."/>
        </authorList>
    </citation>
    <scope>NUCLEOTIDE SEQUENCE [LARGE SCALE GENOMIC DNA]</scope>
</reference>
<protein>
    <recommendedName>
        <fullName evidence="2">Mon2/Sec7/BIG1-like HDS domain-containing protein</fullName>
    </recommendedName>
</protein>
<organism evidence="3 4">
    <name type="scientific">Reticulomyxa filosa</name>
    <dbReference type="NCBI Taxonomy" id="46433"/>
    <lineage>
        <taxon>Eukaryota</taxon>
        <taxon>Sar</taxon>
        <taxon>Rhizaria</taxon>
        <taxon>Retaria</taxon>
        <taxon>Foraminifera</taxon>
        <taxon>Monothalamids</taxon>
        <taxon>Reticulomyxidae</taxon>
        <taxon>Reticulomyxa</taxon>
    </lineage>
</organism>
<sequence length="424" mass="47623">MPKPLEAYLRSMSQHSLPITFISMSFSDMLTKYSSLSNGNVDLMTQTTSSSLVHVPNPQHACTQRLTYTQTENGSSMMKDDSVIQLSVKNVCTIHALVNISHGLGGVLDGAWTVVLETFEKLDFIFHKLPWRLVNDKQEPISADSHWNDEVKMLDARLQQLFESSVYLDDQALNALLVALGHLSSSSLAGLATTMNDSGPVSPPTQVQSSQSTESTSLHNTLEMKETLEKVKSFALRKFVETMEVNIYRLDTFWTDAYGHLHLVINNKYHPQLRKFGMSCLLQIQLKALTSVYGAHRDNANDESADEIAKQAQNMAISNNANLQATKKEIKQQTVVLIMNSLEKIEFQKTLLSPYTKLFASKYDDTREQVIKSVSELLEQCGQYITVGWPTIVELLHCVVFIPFQKKKKKGRGTFFKTCMLVTG</sequence>
<dbReference type="AlphaFoldDB" id="X6NE05"/>
<feature type="domain" description="Mon2/Sec7/BIG1-like HDS" evidence="2">
    <location>
        <begin position="341"/>
        <end position="397"/>
    </location>
</feature>
<keyword evidence="4" id="KW-1185">Reference proteome</keyword>
<dbReference type="EMBL" id="ASPP01009362">
    <property type="protein sequence ID" value="ETO24216.1"/>
    <property type="molecule type" value="Genomic_DNA"/>
</dbReference>
<dbReference type="Pfam" id="PF09324">
    <property type="entry name" value="Sec7-like_HDS"/>
    <property type="match status" value="1"/>
</dbReference>
<dbReference type="OrthoDB" id="10252360at2759"/>
<comment type="caution">
    <text evidence="3">The sequence shown here is derived from an EMBL/GenBank/DDBJ whole genome shotgun (WGS) entry which is preliminary data.</text>
</comment>
<evidence type="ECO:0000256" key="1">
    <source>
        <dbReference type="SAM" id="MobiDB-lite"/>
    </source>
</evidence>
<gene>
    <name evidence="3" type="ORF">RFI_12937</name>
</gene>